<dbReference type="KEGG" id="vg:5130290"/>
<dbReference type="SUPFAM" id="SSF51998">
    <property type="entry name" value="PFL-like glycyl radical enzymes"/>
    <property type="match status" value="1"/>
</dbReference>
<dbReference type="InterPro" id="IPR039718">
    <property type="entry name" value="Rrm1"/>
</dbReference>
<dbReference type="SMR" id="Q4Z9A5"/>
<organismHost>
    <name type="scientific">Twortvirus twort</name>
    <dbReference type="NCBI Taxonomy" id="55510"/>
</organismHost>
<evidence type="ECO:0000256" key="1">
    <source>
        <dbReference type="ARBA" id="ARBA00010406"/>
    </source>
</evidence>
<dbReference type="PANTHER" id="PTHR11573">
    <property type="entry name" value="RIBONUCLEOSIDE-DIPHOSPHATE REDUCTASE LARGE CHAIN"/>
    <property type="match status" value="1"/>
</dbReference>
<dbReference type="EMBL" id="AY954970">
    <property type="protein sequence ID" value="AAX92408.1"/>
    <property type="molecule type" value="Genomic_DNA"/>
</dbReference>
<dbReference type="GeneID" id="5130290"/>
<dbReference type="Proteomes" id="UP000001466">
    <property type="component" value="Segment"/>
</dbReference>
<comment type="similarity">
    <text evidence="1">Belongs to the ribonucleoside diphosphate reductase large chain family.</text>
</comment>
<dbReference type="InterPro" id="IPR000788">
    <property type="entry name" value="RNR_lg_C"/>
</dbReference>
<accession>Q4Z9A5</accession>
<proteinExistence type="inferred from homology"/>
<dbReference type="Gene3D" id="3.20.70.20">
    <property type="match status" value="1"/>
</dbReference>
<dbReference type="PANTHER" id="PTHR11573:SF30">
    <property type="entry name" value="RIBONUCLEOSIDE-DIPHOSPHATE REDUCTASE 2 SUBUNIT ALPHA"/>
    <property type="match status" value="1"/>
</dbReference>
<reference evidence="3 4" key="1">
    <citation type="journal article" date="2005" name="Proc. Natl. Acad. Sci. U.S.A.">
        <title>The complete genomes and proteomes of 27 Staphylococcus aureus bacteriophages.</title>
        <authorList>
            <person name="Kwan T."/>
            <person name="Liu J."/>
            <person name="Dubow M."/>
            <person name="Gros P."/>
            <person name="Pelletier J."/>
        </authorList>
    </citation>
    <scope>NUCLEOTIDE SEQUENCE [LARGE SCALE GENOMIC DNA]</scope>
</reference>
<feature type="domain" description="Ribonucleotide reductase large subunit C-terminal" evidence="2">
    <location>
        <begin position="16"/>
        <end position="93"/>
    </location>
</feature>
<protein>
    <submittedName>
        <fullName evidence="3">ORF118</fullName>
    </submittedName>
</protein>
<sequence>MPVPSPIENRRYGNMDTYYPMPFMSPITQFFYESETAYKLDNKRIINTSAVIQKHVDQAISTILYVESEIPTNKLVSLYYYAWEKGLKSLYYTRSQTLKVIECESCSV</sequence>
<dbReference type="RefSeq" id="YP_238600.1">
    <property type="nucleotide sequence ID" value="NC_007021.1"/>
</dbReference>
<dbReference type="GO" id="GO:0005524">
    <property type="term" value="F:ATP binding"/>
    <property type="evidence" value="ECO:0007669"/>
    <property type="project" value="TreeGrafter"/>
</dbReference>
<organism evidence="3 4">
    <name type="scientific">Staphylococcus phage Twort (strain DSM 17442 / HER 48)</name>
    <name type="common">Bacteriophage Twort</name>
    <dbReference type="NCBI Taxonomy" id="2908167"/>
    <lineage>
        <taxon>Viruses</taxon>
        <taxon>Duplodnaviria</taxon>
        <taxon>Heunggongvirae</taxon>
        <taxon>Uroviricota</taxon>
        <taxon>Caudoviricetes</taxon>
        <taxon>Herelleviridae</taxon>
        <taxon>Twortvirinae</taxon>
        <taxon>Twortvirus</taxon>
        <taxon>Twortvirus twort</taxon>
    </lineage>
</organism>
<dbReference type="GO" id="GO:0004748">
    <property type="term" value="F:ribonucleoside-diphosphate reductase activity, thioredoxin disulfide as acceptor"/>
    <property type="evidence" value="ECO:0007669"/>
    <property type="project" value="TreeGrafter"/>
</dbReference>
<evidence type="ECO:0000259" key="2">
    <source>
        <dbReference type="Pfam" id="PF02867"/>
    </source>
</evidence>
<dbReference type="GO" id="GO:0009263">
    <property type="term" value="P:deoxyribonucleotide biosynthetic process"/>
    <property type="evidence" value="ECO:0007669"/>
    <property type="project" value="TreeGrafter"/>
</dbReference>
<evidence type="ECO:0000313" key="4">
    <source>
        <dbReference type="Proteomes" id="UP000001466"/>
    </source>
</evidence>
<dbReference type="Pfam" id="PF02867">
    <property type="entry name" value="Ribonuc_red_lgC"/>
    <property type="match status" value="1"/>
</dbReference>
<keyword evidence="4" id="KW-1185">Reference proteome</keyword>
<evidence type="ECO:0000313" key="3">
    <source>
        <dbReference type="EMBL" id="AAX92408.1"/>
    </source>
</evidence>
<name>Q4Z9A5_BPTWO</name>